<gene>
    <name evidence="2" type="ORF">CK820_G0050837</name>
</gene>
<sequence>MKPGATLPEATQNDVSLLHTLWRDALGRRRTTSLWCAGGRAGRELGGLGDRRARAARSSWASAAHSGQPLLKTPFPSPFSAPSGRQSGSDQ</sequence>
<feature type="region of interest" description="Disordered" evidence="1">
    <location>
        <begin position="45"/>
        <end position="91"/>
    </location>
</feature>
<dbReference type="AlphaFoldDB" id="A0A2J8J3Y9"/>
<comment type="caution">
    <text evidence="2">The sequence shown here is derived from an EMBL/GenBank/DDBJ whole genome shotgun (WGS) entry which is preliminary data.</text>
</comment>
<reference evidence="2 3" key="1">
    <citation type="submission" date="2017-12" db="EMBL/GenBank/DDBJ databases">
        <title>High-resolution comparative analysis of great ape genomes.</title>
        <authorList>
            <person name="Pollen A."/>
            <person name="Hastie A."/>
            <person name="Hormozdiari F."/>
            <person name="Dougherty M."/>
            <person name="Liu R."/>
            <person name="Chaisson M."/>
            <person name="Hoppe E."/>
            <person name="Hill C."/>
            <person name="Pang A."/>
            <person name="Hillier L."/>
            <person name="Baker C."/>
            <person name="Armstrong J."/>
            <person name="Shendure J."/>
            <person name="Paten B."/>
            <person name="Wilson R."/>
            <person name="Chao H."/>
            <person name="Schneider V."/>
            <person name="Ventura M."/>
            <person name="Kronenberg Z."/>
            <person name="Murali S."/>
            <person name="Gordon D."/>
            <person name="Cantsilieris S."/>
            <person name="Munson K."/>
            <person name="Nelson B."/>
            <person name="Raja A."/>
            <person name="Underwood J."/>
            <person name="Diekhans M."/>
            <person name="Fiddes I."/>
            <person name="Haussler D."/>
            <person name="Eichler E."/>
        </authorList>
    </citation>
    <scope>NUCLEOTIDE SEQUENCE [LARGE SCALE GENOMIC DNA]</scope>
    <source>
        <strain evidence="2">Yerkes chimp pedigree #C0471</strain>
    </source>
</reference>
<dbReference type="Proteomes" id="UP000236370">
    <property type="component" value="Unassembled WGS sequence"/>
</dbReference>
<protein>
    <submittedName>
        <fullName evidence="2">Uncharacterized protein</fullName>
    </submittedName>
</protein>
<name>A0A2J8J3Y9_PANTR</name>
<dbReference type="EMBL" id="NBAG03000523">
    <property type="protein sequence ID" value="PNI17493.1"/>
    <property type="molecule type" value="Genomic_DNA"/>
</dbReference>
<evidence type="ECO:0000313" key="2">
    <source>
        <dbReference type="EMBL" id="PNI17493.1"/>
    </source>
</evidence>
<proteinExistence type="predicted"/>
<evidence type="ECO:0000313" key="3">
    <source>
        <dbReference type="Proteomes" id="UP000236370"/>
    </source>
</evidence>
<evidence type="ECO:0000256" key="1">
    <source>
        <dbReference type="SAM" id="MobiDB-lite"/>
    </source>
</evidence>
<organism evidence="2 3">
    <name type="scientific">Pan troglodytes</name>
    <name type="common">Chimpanzee</name>
    <dbReference type="NCBI Taxonomy" id="9598"/>
    <lineage>
        <taxon>Eukaryota</taxon>
        <taxon>Metazoa</taxon>
        <taxon>Chordata</taxon>
        <taxon>Craniata</taxon>
        <taxon>Vertebrata</taxon>
        <taxon>Euteleostomi</taxon>
        <taxon>Mammalia</taxon>
        <taxon>Eutheria</taxon>
        <taxon>Euarchontoglires</taxon>
        <taxon>Primates</taxon>
        <taxon>Haplorrhini</taxon>
        <taxon>Catarrhini</taxon>
        <taxon>Hominidae</taxon>
        <taxon>Pan</taxon>
    </lineage>
</organism>
<feature type="compositionally biased region" description="Low complexity" evidence="1">
    <location>
        <begin position="56"/>
        <end position="67"/>
    </location>
</feature>
<accession>A0A2J8J3Y9</accession>